<protein>
    <submittedName>
        <fullName evidence="3">Uncharacterized protein LOC106476819</fullName>
    </submittedName>
</protein>
<keyword evidence="1" id="KW-0812">Transmembrane</keyword>
<dbReference type="PANTHER" id="PTHR31226:SF1">
    <property type="entry name" value="TRANSMEMBRANE PROTEIN 117"/>
    <property type="match status" value="1"/>
</dbReference>
<feature type="transmembrane region" description="Helical" evidence="1">
    <location>
        <begin position="310"/>
        <end position="328"/>
    </location>
</feature>
<accession>A0ABM1C262</accession>
<gene>
    <name evidence="3" type="primary">LOC106476819</name>
</gene>
<dbReference type="RefSeq" id="XP_013792895.2">
    <property type="nucleotide sequence ID" value="XM_013937441.2"/>
</dbReference>
<name>A0ABM1C262_LIMPO</name>
<organism evidence="2 3">
    <name type="scientific">Limulus polyphemus</name>
    <name type="common">Atlantic horseshoe crab</name>
    <dbReference type="NCBI Taxonomy" id="6850"/>
    <lineage>
        <taxon>Eukaryota</taxon>
        <taxon>Metazoa</taxon>
        <taxon>Ecdysozoa</taxon>
        <taxon>Arthropoda</taxon>
        <taxon>Chelicerata</taxon>
        <taxon>Merostomata</taxon>
        <taxon>Xiphosura</taxon>
        <taxon>Limulidae</taxon>
        <taxon>Limulus</taxon>
    </lineage>
</organism>
<reference evidence="3" key="1">
    <citation type="submission" date="2025-08" db="UniProtKB">
        <authorList>
            <consortium name="RefSeq"/>
        </authorList>
    </citation>
    <scope>IDENTIFICATION</scope>
    <source>
        <tissue evidence="3">Muscle</tissue>
    </source>
</reference>
<keyword evidence="2" id="KW-1185">Reference proteome</keyword>
<proteinExistence type="predicted"/>
<dbReference type="PANTHER" id="PTHR31226">
    <property type="entry name" value="TRANSMEMBRANE PROTEIN 117"/>
    <property type="match status" value="1"/>
</dbReference>
<feature type="transmembrane region" description="Helical" evidence="1">
    <location>
        <begin position="405"/>
        <end position="426"/>
    </location>
</feature>
<dbReference type="GeneID" id="106476819"/>
<evidence type="ECO:0000313" key="2">
    <source>
        <dbReference type="Proteomes" id="UP000694941"/>
    </source>
</evidence>
<evidence type="ECO:0000313" key="3">
    <source>
        <dbReference type="RefSeq" id="XP_013792895.2"/>
    </source>
</evidence>
<evidence type="ECO:0000256" key="1">
    <source>
        <dbReference type="SAM" id="Phobius"/>
    </source>
</evidence>
<feature type="transmembrane region" description="Helical" evidence="1">
    <location>
        <begin position="366"/>
        <end position="384"/>
    </location>
</feature>
<dbReference type="InterPro" id="IPR029370">
    <property type="entry name" value="TMEM117"/>
</dbReference>
<keyword evidence="1" id="KW-0472">Membrane</keyword>
<keyword evidence="1" id="KW-1133">Transmembrane helix</keyword>
<feature type="non-terminal residue" evidence="3">
    <location>
        <position position="468"/>
    </location>
</feature>
<dbReference type="Proteomes" id="UP000694941">
    <property type="component" value="Unplaced"/>
</dbReference>
<dbReference type="Pfam" id="PF15113">
    <property type="entry name" value="TMEM117"/>
    <property type="match status" value="1"/>
</dbReference>
<sequence>MPLLLSPIVKTMCMMEQKESLKSFSDSENKELWITATNPALGQIEDQEGLESCSESESWVTASNLALRHIEDQEVMNYCSDSEGKESWITATSVAIRQMEERCRERSRTLKQSYLEAPFIKTGSTSPGKNVNRKDRPKSDSFVEVEEEFHLKPCITRRTLSDCRQDRQFSVTFQSSSDPSARRSVARPALLLDDIRYIDDSTRSSVSTCRVDSWSSPCPFPVSEPFLTSPVLAFDGFFQEFKLPRPVPLTKDHYEPLNEERDTKLDSDVQLPSKLFTDTLPWKPHWDFDNQSIYSLHMEKDFRYFFQHPYARLFVSYFVIFCNFLIFAEDPVSHSHTESEIPVVGNVFSFIATKYPPEWTWCLVKVALWLFAIVVGLEVGKYFIHHCLFRNIFRLKMFREEQGTWMIMFLTVIIFVYIFSLVYNAFLLSSYTNPEPYRITGRMGITNMSFMKVAASGTWLGDFFTAWM</sequence>